<dbReference type="Gene3D" id="1.20.1260.20">
    <property type="entry name" value="PPE superfamily"/>
    <property type="match status" value="1"/>
</dbReference>
<dbReference type="InterPro" id="IPR000030">
    <property type="entry name" value="PPE_dom"/>
</dbReference>
<name>A0A6P1CMF9_9NOCA</name>
<protein>
    <recommendedName>
        <fullName evidence="3">PPE domain-containing protein</fullName>
    </recommendedName>
</protein>
<evidence type="ECO:0000256" key="1">
    <source>
        <dbReference type="ARBA" id="ARBA00010652"/>
    </source>
</evidence>
<feature type="compositionally biased region" description="Basic and acidic residues" evidence="2">
    <location>
        <begin position="334"/>
        <end position="346"/>
    </location>
</feature>
<sequence length="440" mass="44095">MRDMPRSAERGAHQRVDPDYASTVEIFDNLSHQQIHAAVQQLAPATLLAGQQTWQNTATGLTDAIDQAHTEIRSAIADGWRGGAAQQAAAAVRDFEQLGRQLADVMTIVGQRLGQAGDAAEALRAAVPGPSDAEPDLAAALLDPARASENVAVAKSVEGSRQDVVRVMESIYTSAFIPTGTGIPAFPDAVTGASVEAAPEGARPGPVSIVVPDTGDGRPVGQPSGVSGVVAGGPQPEAPAQPVAAAEEAAEPDAPAPVTIPAAAAPVVPVAPETAPQAPASTTPAAATAPAAAAVPAAPVDRPAAMPATAPATPVTAPASIAGGPTATANTSPDDQRKREDKRQDSHGSSGDAITGMSAGAMGGLMGGALAAADTTRSGPAPVAAKPAPAKTDEFDDEDDDLHYVDDELTFLEPGGEGGELIGSLDPTTPPVLGEWTEHE</sequence>
<organism evidence="4 5">
    <name type="scientific">Nocardia cyriacigeorgica</name>
    <dbReference type="NCBI Taxonomy" id="135487"/>
    <lineage>
        <taxon>Bacteria</taxon>
        <taxon>Bacillati</taxon>
        <taxon>Actinomycetota</taxon>
        <taxon>Actinomycetes</taxon>
        <taxon>Mycobacteriales</taxon>
        <taxon>Nocardiaceae</taxon>
        <taxon>Nocardia</taxon>
    </lineage>
</organism>
<proteinExistence type="inferred from homology"/>
<dbReference type="AlphaFoldDB" id="A0A6P1CMF9"/>
<comment type="similarity">
    <text evidence="1">Belongs to the mycobacterial PPE family.</text>
</comment>
<gene>
    <name evidence="4" type="ORF">GV791_14415</name>
</gene>
<dbReference type="InterPro" id="IPR038332">
    <property type="entry name" value="PPE_sf"/>
</dbReference>
<feature type="compositionally biased region" description="Low complexity" evidence="2">
    <location>
        <begin position="219"/>
        <end position="254"/>
    </location>
</feature>
<feature type="domain" description="PPE" evidence="3">
    <location>
        <begin position="44"/>
        <end position="190"/>
    </location>
</feature>
<reference evidence="4 5" key="1">
    <citation type="submission" date="2020-01" db="EMBL/GenBank/DDBJ databases">
        <title>Genetics and antimicrobial susceptibilities of Nocardia species isolated from the soil; a comparison with species isolated from humans.</title>
        <authorList>
            <person name="Carrasco G."/>
            <person name="Monzon S."/>
            <person name="Sansegundo M."/>
            <person name="Garcia E."/>
            <person name="Garrido N."/>
            <person name="Medina M.J."/>
            <person name="Villalon P."/>
            <person name="Ramirez-Arocha A.C."/>
            <person name="Jimenez P."/>
            <person name="Cuesta I."/>
            <person name="Valdezate S."/>
        </authorList>
    </citation>
    <scope>NUCLEOTIDE SEQUENCE [LARGE SCALE GENOMIC DNA]</scope>
    <source>
        <strain evidence="4 5">CNM20110626</strain>
    </source>
</reference>
<dbReference type="Pfam" id="PF00823">
    <property type="entry name" value="PPE"/>
    <property type="match status" value="1"/>
</dbReference>
<accession>A0A6P1CMF9</accession>
<feature type="compositionally biased region" description="Low complexity" evidence="2">
    <location>
        <begin position="305"/>
        <end position="319"/>
    </location>
</feature>
<evidence type="ECO:0000313" key="5">
    <source>
        <dbReference type="Proteomes" id="UP000471166"/>
    </source>
</evidence>
<feature type="region of interest" description="Disordered" evidence="2">
    <location>
        <begin position="197"/>
        <end position="254"/>
    </location>
</feature>
<feature type="region of interest" description="Disordered" evidence="2">
    <location>
        <begin position="305"/>
        <end position="359"/>
    </location>
</feature>
<feature type="compositionally biased region" description="Low complexity" evidence="2">
    <location>
        <begin position="380"/>
        <end position="390"/>
    </location>
</feature>
<comment type="caution">
    <text evidence="4">The sequence shown here is derived from an EMBL/GenBank/DDBJ whole genome shotgun (WGS) entry which is preliminary data.</text>
</comment>
<evidence type="ECO:0000259" key="3">
    <source>
        <dbReference type="Pfam" id="PF00823"/>
    </source>
</evidence>
<feature type="region of interest" description="Disordered" evidence="2">
    <location>
        <begin position="373"/>
        <end position="398"/>
    </location>
</feature>
<feature type="region of interest" description="Disordered" evidence="2">
    <location>
        <begin position="413"/>
        <end position="440"/>
    </location>
</feature>
<dbReference type="EMBL" id="JAAGVB010000019">
    <property type="protein sequence ID" value="NEW33750.1"/>
    <property type="molecule type" value="Genomic_DNA"/>
</dbReference>
<dbReference type="Proteomes" id="UP000471166">
    <property type="component" value="Unassembled WGS sequence"/>
</dbReference>
<evidence type="ECO:0000256" key="2">
    <source>
        <dbReference type="SAM" id="MobiDB-lite"/>
    </source>
</evidence>
<evidence type="ECO:0000313" key="4">
    <source>
        <dbReference type="EMBL" id="NEW33750.1"/>
    </source>
</evidence>
<dbReference type="RefSeq" id="WP_163845058.1">
    <property type="nucleotide sequence ID" value="NZ_JAAGVB010000019.1"/>
</dbReference>